<proteinExistence type="predicted"/>
<gene>
    <name evidence="1" type="ORF">PXEA_LOCUS4064</name>
</gene>
<sequence length="203" mass="22364">MMTLMLYRSPFSELYRIGQAAEGGRSNHGELATEDKAYFPFDFWPGFVLFKFASLLKMSFSVKLNGEFYLISSPHQRPEIDSKPGRASCPRPLYFPFDILMTGKNGKFPSTLTSLLWLCFSAKSGNVEIRPAAIFPISGLLGLTAGCILSILSHCALETQKLVFIGGGLYVLSGETKGTRERFGVGEPRCSATIEMPRLKGCV</sequence>
<accession>A0A3S5CIC7</accession>
<dbReference type="Proteomes" id="UP000784294">
    <property type="component" value="Unassembled WGS sequence"/>
</dbReference>
<dbReference type="AlphaFoldDB" id="A0A3S5CIC7"/>
<comment type="caution">
    <text evidence="1">The sequence shown here is derived from an EMBL/GenBank/DDBJ whole genome shotgun (WGS) entry which is preliminary data.</text>
</comment>
<dbReference type="EMBL" id="CAAALY010009515">
    <property type="protein sequence ID" value="VEL10624.1"/>
    <property type="molecule type" value="Genomic_DNA"/>
</dbReference>
<protein>
    <submittedName>
        <fullName evidence="1">Uncharacterized protein</fullName>
    </submittedName>
</protein>
<evidence type="ECO:0000313" key="2">
    <source>
        <dbReference type="Proteomes" id="UP000784294"/>
    </source>
</evidence>
<name>A0A3S5CIC7_9PLAT</name>
<evidence type="ECO:0000313" key="1">
    <source>
        <dbReference type="EMBL" id="VEL10624.1"/>
    </source>
</evidence>
<keyword evidence="2" id="KW-1185">Reference proteome</keyword>
<dbReference type="OrthoDB" id="9990458at2759"/>
<organism evidence="1 2">
    <name type="scientific">Protopolystoma xenopodis</name>
    <dbReference type="NCBI Taxonomy" id="117903"/>
    <lineage>
        <taxon>Eukaryota</taxon>
        <taxon>Metazoa</taxon>
        <taxon>Spiralia</taxon>
        <taxon>Lophotrochozoa</taxon>
        <taxon>Platyhelminthes</taxon>
        <taxon>Monogenea</taxon>
        <taxon>Polyopisthocotylea</taxon>
        <taxon>Polystomatidea</taxon>
        <taxon>Polystomatidae</taxon>
        <taxon>Protopolystoma</taxon>
    </lineage>
</organism>
<reference evidence="1" key="1">
    <citation type="submission" date="2018-11" db="EMBL/GenBank/DDBJ databases">
        <authorList>
            <consortium name="Pathogen Informatics"/>
        </authorList>
    </citation>
    <scope>NUCLEOTIDE SEQUENCE</scope>
</reference>